<dbReference type="InterPro" id="IPR002885">
    <property type="entry name" value="PPR_rpt"/>
</dbReference>
<comment type="caution">
    <text evidence="3">The sequence shown here is derived from an EMBL/GenBank/DDBJ whole genome shotgun (WGS) entry which is preliminary data.</text>
</comment>
<dbReference type="Proteomes" id="UP000593562">
    <property type="component" value="Unassembled WGS sequence"/>
</dbReference>
<proteinExistence type="predicted"/>
<dbReference type="GO" id="GO:0009451">
    <property type="term" value="P:RNA modification"/>
    <property type="evidence" value="ECO:0007669"/>
    <property type="project" value="InterPro"/>
</dbReference>
<sequence>MYFHKTSLYHYTRLIDHCLSVNSWDFAKRLHAQLIKVGFSGHTFVGNRCLDMYSHFGAIGDALKVFDDITQKNIFSWNICLKGLINCGQYRLAQNLFDEMPERDVVGWNSMILGCASYGHSSCALELFSNMQIVGVRPSEFTYSILLSLVNSEYHVKQIHGNMIRRVVGVSNVVLGNSLIDMYGKVGLVDYALVVFLAMDVLDVVSWNSLIVACCKSGDEELAFHQFCLMRYTECLPDEFTISTIITACSSLQNLGKGKQVFALCIKVGFLHNTIVSSATIDLFSKCNKLEDSVQLFEELDQWDSALCNSMISSFERHGLDEEALNLFLLTMRENVRPTEFTLSSILSCVSFLLAEQGGQVHSLVVKLGMESDMIVASSLIEMYSKLGLIGSAMNIFSKMEARDLVSWNTIIIGLSRNGGAFEALDIFTKLLRDGPPPDRITFFGGLLACNYGSLLYEGMMIFSSMEEDYGIIPSNEHCACIVDLLCQAGKLKEALDTVQRMPHEPGSLIWDLILRTCANNRDLKLIESVAERLMHLEPWSLLPYLILARAYEIRGRWEDVVRVRKVMKLKKVNNVTGCSWVVIRNCVYTFKGDRLQLYDGSSIYSVSRLLIWDIEDEGYISSSDEKLGLQK</sequence>
<dbReference type="OrthoDB" id="1855397at2759"/>
<dbReference type="InterPro" id="IPR011990">
    <property type="entry name" value="TPR-like_helical_dom_sf"/>
</dbReference>
<dbReference type="FunFam" id="1.25.40.10:FF:000158">
    <property type="entry name" value="pentatricopeptide repeat-containing protein At2g33680"/>
    <property type="match status" value="1"/>
</dbReference>
<dbReference type="EMBL" id="JAAARO010000013">
    <property type="protein sequence ID" value="KAF5738523.1"/>
    <property type="molecule type" value="Genomic_DNA"/>
</dbReference>
<evidence type="ECO:0000256" key="2">
    <source>
        <dbReference type="PROSITE-ProRule" id="PRU00708"/>
    </source>
</evidence>
<organism evidence="3 4">
    <name type="scientific">Tripterygium wilfordii</name>
    <name type="common">Thunder God vine</name>
    <dbReference type="NCBI Taxonomy" id="458696"/>
    <lineage>
        <taxon>Eukaryota</taxon>
        <taxon>Viridiplantae</taxon>
        <taxon>Streptophyta</taxon>
        <taxon>Embryophyta</taxon>
        <taxon>Tracheophyta</taxon>
        <taxon>Spermatophyta</taxon>
        <taxon>Magnoliopsida</taxon>
        <taxon>eudicotyledons</taxon>
        <taxon>Gunneridae</taxon>
        <taxon>Pentapetalae</taxon>
        <taxon>rosids</taxon>
        <taxon>fabids</taxon>
        <taxon>Celastrales</taxon>
        <taxon>Celastraceae</taxon>
        <taxon>Tripterygium</taxon>
    </lineage>
</organism>
<dbReference type="FunFam" id="1.25.40.10:FF:000442">
    <property type="entry name" value="Pentatricopeptide repeat-containing protein At3g49710"/>
    <property type="match status" value="1"/>
</dbReference>
<name>A0A7J7CWS8_TRIWF</name>
<feature type="repeat" description="PPR" evidence="2">
    <location>
        <begin position="104"/>
        <end position="138"/>
    </location>
</feature>
<reference evidence="3 4" key="1">
    <citation type="journal article" date="2020" name="Nat. Commun.">
        <title>Genome of Tripterygium wilfordii and identification of cytochrome P450 involved in triptolide biosynthesis.</title>
        <authorList>
            <person name="Tu L."/>
            <person name="Su P."/>
            <person name="Zhang Z."/>
            <person name="Gao L."/>
            <person name="Wang J."/>
            <person name="Hu T."/>
            <person name="Zhou J."/>
            <person name="Zhang Y."/>
            <person name="Zhao Y."/>
            <person name="Liu Y."/>
            <person name="Song Y."/>
            <person name="Tong Y."/>
            <person name="Lu Y."/>
            <person name="Yang J."/>
            <person name="Xu C."/>
            <person name="Jia M."/>
            <person name="Peters R.J."/>
            <person name="Huang L."/>
            <person name="Gao W."/>
        </authorList>
    </citation>
    <scope>NUCLEOTIDE SEQUENCE [LARGE SCALE GENOMIC DNA]</scope>
    <source>
        <strain evidence="4">cv. XIE 37</strain>
        <tissue evidence="3">Leaf</tissue>
    </source>
</reference>
<dbReference type="AlphaFoldDB" id="A0A7J7CWS8"/>
<dbReference type="NCBIfam" id="TIGR00756">
    <property type="entry name" value="PPR"/>
    <property type="match status" value="1"/>
</dbReference>
<evidence type="ECO:0000256" key="1">
    <source>
        <dbReference type="ARBA" id="ARBA00022737"/>
    </source>
</evidence>
<evidence type="ECO:0000313" key="3">
    <source>
        <dbReference type="EMBL" id="KAF5738523.1"/>
    </source>
</evidence>
<dbReference type="InterPro" id="IPR046848">
    <property type="entry name" value="E_motif"/>
</dbReference>
<dbReference type="Pfam" id="PF20431">
    <property type="entry name" value="E_motif"/>
    <property type="match status" value="1"/>
</dbReference>
<feature type="repeat" description="PPR" evidence="2">
    <location>
        <begin position="404"/>
        <end position="438"/>
    </location>
</feature>
<protein>
    <submittedName>
        <fullName evidence="3">Pentatricopeptide repeat-containing family protein</fullName>
    </submittedName>
</protein>
<dbReference type="FunCoup" id="A0A7J7CWS8">
    <property type="interactions" value="399"/>
</dbReference>
<dbReference type="Pfam" id="PF01535">
    <property type="entry name" value="PPR"/>
    <property type="match status" value="5"/>
</dbReference>
<feature type="repeat" description="PPR" evidence="2">
    <location>
        <begin position="304"/>
        <end position="338"/>
    </location>
</feature>
<dbReference type="Gene3D" id="1.25.40.10">
    <property type="entry name" value="Tetratricopeptide repeat domain"/>
    <property type="match status" value="5"/>
</dbReference>
<dbReference type="InParanoid" id="A0A7J7CWS8"/>
<dbReference type="PROSITE" id="PS51375">
    <property type="entry name" value="PPR"/>
    <property type="match status" value="5"/>
</dbReference>
<dbReference type="GO" id="GO:0003723">
    <property type="term" value="F:RNA binding"/>
    <property type="evidence" value="ECO:0007669"/>
    <property type="project" value="InterPro"/>
</dbReference>
<accession>A0A7J7CWS8</accession>
<dbReference type="Pfam" id="PF13041">
    <property type="entry name" value="PPR_2"/>
    <property type="match status" value="2"/>
</dbReference>
<feature type="repeat" description="PPR" evidence="2">
    <location>
        <begin position="203"/>
        <end position="237"/>
    </location>
</feature>
<keyword evidence="4" id="KW-1185">Reference proteome</keyword>
<dbReference type="GO" id="GO:0099402">
    <property type="term" value="P:plant organ development"/>
    <property type="evidence" value="ECO:0007669"/>
    <property type="project" value="UniProtKB-ARBA"/>
</dbReference>
<dbReference type="PANTHER" id="PTHR47926">
    <property type="entry name" value="PENTATRICOPEPTIDE REPEAT-CONTAINING PROTEIN"/>
    <property type="match status" value="1"/>
</dbReference>
<feature type="repeat" description="PPR" evidence="2">
    <location>
        <begin position="73"/>
        <end position="103"/>
    </location>
</feature>
<dbReference type="InterPro" id="IPR046960">
    <property type="entry name" value="PPR_At4g14850-like_plant"/>
</dbReference>
<gene>
    <name evidence="3" type="ORF">HS088_TW13G01422</name>
</gene>
<keyword evidence="1" id="KW-0677">Repeat</keyword>
<evidence type="ECO:0000313" key="4">
    <source>
        <dbReference type="Proteomes" id="UP000593562"/>
    </source>
</evidence>
<dbReference type="PANTHER" id="PTHR47926:SF479">
    <property type="entry name" value="PENTACOTRIPEPTIDE-REPEAT REGION OF PRORP DOMAIN-CONTAINING PROTEIN"/>
    <property type="match status" value="1"/>
</dbReference>